<dbReference type="Pfam" id="PF07715">
    <property type="entry name" value="Plug"/>
    <property type="match status" value="1"/>
</dbReference>
<keyword evidence="3 11" id="KW-1134">Transmembrane beta strand</keyword>
<keyword evidence="10 11" id="KW-0998">Cell outer membrane</keyword>
<keyword evidence="6" id="KW-0408">Iron</keyword>
<keyword evidence="17" id="KW-1185">Reference proteome</keyword>
<protein>
    <submittedName>
        <fullName evidence="16">Iron complex outermembrane receptor protein</fullName>
    </submittedName>
</protein>
<evidence type="ECO:0000256" key="11">
    <source>
        <dbReference type="PROSITE-ProRule" id="PRU01360"/>
    </source>
</evidence>
<evidence type="ECO:0000256" key="10">
    <source>
        <dbReference type="ARBA" id="ARBA00023237"/>
    </source>
</evidence>
<name>A0A7W6G6S7_9SPHN</name>
<dbReference type="InterPro" id="IPR000531">
    <property type="entry name" value="Beta-barrel_TonB"/>
</dbReference>
<dbReference type="PANTHER" id="PTHR32552:SF81">
    <property type="entry name" value="TONB-DEPENDENT OUTER MEMBRANE RECEPTOR"/>
    <property type="match status" value="1"/>
</dbReference>
<dbReference type="Proteomes" id="UP000548867">
    <property type="component" value="Unassembled WGS sequence"/>
</dbReference>
<evidence type="ECO:0000256" key="7">
    <source>
        <dbReference type="ARBA" id="ARBA00023065"/>
    </source>
</evidence>
<dbReference type="EMBL" id="JACIDX010000011">
    <property type="protein sequence ID" value="MBB3956064.1"/>
    <property type="molecule type" value="Genomic_DNA"/>
</dbReference>
<feature type="chain" id="PRO_5031279491" evidence="13">
    <location>
        <begin position="24"/>
        <end position="760"/>
    </location>
</feature>
<evidence type="ECO:0000256" key="3">
    <source>
        <dbReference type="ARBA" id="ARBA00022452"/>
    </source>
</evidence>
<evidence type="ECO:0000256" key="8">
    <source>
        <dbReference type="ARBA" id="ARBA00023077"/>
    </source>
</evidence>
<keyword evidence="8 12" id="KW-0798">TonB box</keyword>
<dbReference type="InterPro" id="IPR039426">
    <property type="entry name" value="TonB-dep_rcpt-like"/>
</dbReference>
<evidence type="ECO:0000256" key="12">
    <source>
        <dbReference type="RuleBase" id="RU003357"/>
    </source>
</evidence>
<accession>A0A7W6G6S7</accession>
<evidence type="ECO:0000256" key="6">
    <source>
        <dbReference type="ARBA" id="ARBA00023004"/>
    </source>
</evidence>
<evidence type="ECO:0000313" key="17">
    <source>
        <dbReference type="Proteomes" id="UP000548867"/>
    </source>
</evidence>
<evidence type="ECO:0000256" key="13">
    <source>
        <dbReference type="SAM" id="SignalP"/>
    </source>
</evidence>
<comment type="subcellular location">
    <subcellularLocation>
        <location evidence="1 11">Cell outer membrane</location>
        <topology evidence="1 11">Multi-pass membrane protein</topology>
    </subcellularLocation>
</comment>
<evidence type="ECO:0000259" key="15">
    <source>
        <dbReference type="Pfam" id="PF07715"/>
    </source>
</evidence>
<comment type="caution">
    <text evidence="16">The sequence shown here is derived from an EMBL/GenBank/DDBJ whole genome shotgun (WGS) entry which is preliminary data.</text>
</comment>
<evidence type="ECO:0000259" key="14">
    <source>
        <dbReference type="Pfam" id="PF00593"/>
    </source>
</evidence>
<dbReference type="PROSITE" id="PS52016">
    <property type="entry name" value="TONB_DEPENDENT_REC_3"/>
    <property type="match status" value="1"/>
</dbReference>
<dbReference type="GO" id="GO:0009279">
    <property type="term" value="C:cell outer membrane"/>
    <property type="evidence" value="ECO:0007669"/>
    <property type="project" value="UniProtKB-SubCell"/>
</dbReference>
<keyword evidence="2 11" id="KW-0813">Transport</keyword>
<evidence type="ECO:0000256" key="1">
    <source>
        <dbReference type="ARBA" id="ARBA00004571"/>
    </source>
</evidence>
<dbReference type="GO" id="GO:0006826">
    <property type="term" value="P:iron ion transport"/>
    <property type="evidence" value="ECO:0007669"/>
    <property type="project" value="UniProtKB-KW"/>
</dbReference>
<evidence type="ECO:0000256" key="2">
    <source>
        <dbReference type="ARBA" id="ARBA00022448"/>
    </source>
</evidence>
<keyword evidence="4" id="KW-0410">Iron transport</keyword>
<dbReference type="Gene3D" id="2.40.170.20">
    <property type="entry name" value="TonB-dependent receptor, beta-barrel domain"/>
    <property type="match status" value="1"/>
</dbReference>
<evidence type="ECO:0000256" key="9">
    <source>
        <dbReference type="ARBA" id="ARBA00023136"/>
    </source>
</evidence>
<gene>
    <name evidence="16" type="ORF">GGR38_003021</name>
</gene>
<evidence type="ECO:0000256" key="5">
    <source>
        <dbReference type="ARBA" id="ARBA00022692"/>
    </source>
</evidence>
<dbReference type="InterPro" id="IPR012910">
    <property type="entry name" value="Plug_dom"/>
</dbReference>
<dbReference type="RefSeq" id="WP_183626906.1">
    <property type="nucleotide sequence ID" value="NZ_JACIDX010000011.1"/>
</dbReference>
<feature type="domain" description="TonB-dependent receptor-like beta-barrel" evidence="14">
    <location>
        <begin position="258"/>
        <end position="727"/>
    </location>
</feature>
<keyword evidence="7" id="KW-0406">Ion transport</keyword>
<dbReference type="SUPFAM" id="SSF56935">
    <property type="entry name" value="Porins"/>
    <property type="match status" value="1"/>
</dbReference>
<keyword evidence="9 11" id="KW-0472">Membrane</keyword>
<reference evidence="16 17" key="1">
    <citation type="submission" date="2020-08" db="EMBL/GenBank/DDBJ databases">
        <title>Genomic Encyclopedia of Type Strains, Phase IV (KMG-IV): sequencing the most valuable type-strain genomes for metagenomic binning, comparative biology and taxonomic classification.</title>
        <authorList>
            <person name="Goeker M."/>
        </authorList>
    </citation>
    <scope>NUCLEOTIDE SEQUENCE [LARGE SCALE GENOMIC DNA]</scope>
    <source>
        <strain evidence="16 17">DSM 27057</strain>
    </source>
</reference>
<proteinExistence type="inferred from homology"/>
<dbReference type="Pfam" id="PF00593">
    <property type="entry name" value="TonB_dep_Rec_b-barrel"/>
    <property type="match status" value="1"/>
</dbReference>
<comment type="similarity">
    <text evidence="11 12">Belongs to the TonB-dependent receptor family.</text>
</comment>
<feature type="signal peptide" evidence="13">
    <location>
        <begin position="1"/>
        <end position="23"/>
    </location>
</feature>
<dbReference type="PANTHER" id="PTHR32552">
    <property type="entry name" value="FERRICHROME IRON RECEPTOR-RELATED"/>
    <property type="match status" value="1"/>
</dbReference>
<sequence>MKTNLLGGAAVALALSVATPAFAQSADAPAPAANSGDIVVTATRQSTLLSKTPVAMTAVTGDSLRSAGITDPRSLAQVAPNLAITESGDGVRIAIRGVTSTDGTEKGDPSAAFLLDGIYIARPQDQKGAFFDVAQVEVLRGPQGTLYGRNTTAGVVNVQSARPKAKWEGSFDAKIGNLNSQNYTGMINAPIGNSLGIRLAANYDRQDGNVLETASNPAYPLNPYRKIFSTRLSFGGDIGRLKFVVRGDYSSQRGSMTNVVPLSNFYTNTGTVGVNPTYISGKSANAYRALGYGQQYSSYKWNTTKGVMGEFTYALTDTIDVTYLGSYRESKQDFTQDLLFLGVLENPATFWGRYHQNSQELRLAFGKGNKLHGQAGGYYFDEQSHLNYTLGNPLSSMVYAGASGYAFPQGPTVSRSKAGFAQLTYDVQPGLHITGGVRYTNDFKSRSGATVLYFPNQASVPSAFGSQCVGTTCTLNLNIASATFEKVTWKVGVDYDVPGLGLAYFNVSTGYKAGGFNDGCVSGSGLGCALSAGQLYYRPEQLTAYEGGVKFKFADGKVRFNASAFHYDYSNLQLSQAATLTDATTGAKVLQTLIQNAGTAKIDGIETETTLKPTPDDTFSIAGNYTNARYSNFSPTNSSGQTVNFGGKQLDHAPKWTATVGYTRNFDVANGAHVEAGVRTQLSSEYYISDLNMLYQFRMPSYTKTDVTVTYKAPQDRWYIQGYAKNLENVITVANAVAGNTPAVTMEEPRTYGVRAGVKF</sequence>
<keyword evidence="5 11" id="KW-0812">Transmembrane</keyword>
<keyword evidence="13" id="KW-0732">Signal</keyword>
<keyword evidence="16" id="KW-0675">Receptor</keyword>
<dbReference type="AlphaFoldDB" id="A0A7W6G6S7"/>
<evidence type="ECO:0000313" key="16">
    <source>
        <dbReference type="EMBL" id="MBB3956064.1"/>
    </source>
</evidence>
<dbReference type="InterPro" id="IPR036942">
    <property type="entry name" value="Beta-barrel_TonB_sf"/>
</dbReference>
<evidence type="ECO:0000256" key="4">
    <source>
        <dbReference type="ARBA" id="ARBA00022496"/>
    </source>
</evidence>
<feature type="domain" description="TonB-dependent receptor plug" evidence="15">
    <location>
        <begin position="50"/>
        <end position="155"/>
    </location>
</feature>
<organism evidence="16 17">
    <name type="scientific">Novosphingobium sediminicola</name>
    <dbReference type="NCBI Taxonomy" id="563162"/>
    <lineage>
        <taxon>Bacteria</taxon>
        <taxon>Pseudomonadati</taxon>
        <taxon>Pseudomonadota</taxon>
        <taxon>Alphaproteobacteria</taxon>
        <taxon>Sphingomonadales</taxon>
        <taxon>Sphingomonadaceae</taxon>
        <taxon>Novosphingobium</taxon>
    </lineage>
</organism>